<dbReference type="PANTHER" id="PTHR44329">
    <property type="entry name" value="SERINE/THREONINE-PROTEIN KINASE TNNI3K-RELATED"/>
    <property type="match status" value="1"/>
</dbReference>
<dbReference type="Pfam" id="PF07714">
    <property type="entry name" value="PK_Tyr_Ser-Thr"/>
    <property type="match status" value="1"/>
</dbReference>
<dbReference type="PROSITE" id="PS50011">
    <property type="entry name" value="PROTEIN_KINASE_DOM"/>
    <property type="match status" value="1"/>
</dbReference>
<evidence type="ECO:0000313" key="2">
    <source>
        <dbReference type="EMBL" id="TDL14976.1"/>
    </source>
</evidence>
<dbReference type="SMART" id="SM00220">
    <property type="entry name" value="S_TKc"/>
    <property type="match status" value="1"/>
</dbReference>
<name>A0A4Y7PIQ9_9AGAM</name>
<accession>A0A4Y7PIQ9</accession>
<dbReference type="OrthoDB" id="346907at2759"/>
<dbReference type="GO" id="GO:0004674">
    <property type="term" value="F:protein serine/threonine kinase activity"/>
    <property type="evidence" value="ECO:0007669"/>
    <property type="project" value="TreeGrafter"/>
</dbReference>
<dbReference type="VEuPathDB" id="FungiDB:BD410DRAFT_733393"/>
<dbReference type="PANTHER" id="PTHR44329:SF214">
    <property type="entry name" value="PROTEIN KINASE DOMAIN-CONTAINING PROTEIN"/>
    <property type="match status" value="1"/>
</dbReference>
<dbReference type="STRING" id="50990.A0A4Y7PIQ9"/>
<dbReference type="AlphaFoldDB" id="A0A4Y7PIQ9"/>
<proteinExistence type="predicted"/>
<keyword evidence="3" id="KW-1185">Reference proteome</keyword>
<dbReference type="Proteomes" id="UP000294933">
    <property type="component" value="Unassembled WGS sequence"/>
</dbReference>
<dbReference type="InterPro" id="IPR011009">
    <property type="entry name" value="Kinase-like_dom_sf"/>
</dbReference>
<dbReference type="PROSITE" id="PS00108">
    <property type="entry name" value="PROTEIN_KINASE_ST"/>
    <property type="match status" value="1"/>
</dbReference>
<organism evidence="2 3">
    <name type="scientific">Rickenella mellea</name>
    <dbReference type="NCBI Taxonomy" id="50990"/>
    <lineage>
        <taxon>Eukaryota</taxon>
        <taxon>Fungi</taxon>
        <taxon>Dikarya</taxon>
        <taxon>Basidiomycota</taxon>
        <taxon>Agaricomycotina</taxon>
        <taxon>Agaricomycetes</taxon>
        <taxon>Hymenochaetales</taxon>
        <taxon>Rickenellaceae</taxon>
        <taxon>Rickenella</taxon>
    </lineage>
</organism>
<dbReference type="Gene3D" id="1.10.510.10">
    <property type="entry name" value="Transferase(Phosphotransferase) domain 1"/>
    <property type="match status" value="1"/>
</dbReference>
<dbReference type="InterPro" id="IPR008271">
    <property type="entry name" value="Ser/Thr_kinase_AS"/>
</dbReference>
<gene>
    <name evidence="2" type="ORF">BD410DRAFT_733393</name>
</gene>
<dbReference type="SUPFAM" id="SSF56112">
    <property type="entry name" value="Protein kinase-like (PK-like)"/>
    <property type="match status" value="1"/>
</dbReference>
<keyword evidence="2" id="KW-0808">Transferase</keyword>
<dbReference type="InterPro" id="IPR001245">
    <property type="entry name" value="Ser-Thr/Tyr_kinase_cat_dom"/>
</dbReference>
<keyword evidence="2" id="KW-0418">Kinase</keyword>
<evidence type="ECO:0000313" key="3">
    <source>
        <dbReference type="Proteomes" id="UP000294933"/>
    </source>
</evidence>
<dbReference type="EMBL" id="ML170297">
    <property type="protein sequence ID" value="TDL14976.1"/>
    <property type="molecule type" value="Genomic_DNA"/>
</dbReference>
<feature type="domain" description="Protein kinase" evidence="1">
    <location>
        <begin position="1"/>
        <end position="213"/>
    </location>
</feature>
<evidence type="ECO:0000259" key="1">
    <source>
        <dbReference type="PROSITE" id="PS50011"/>
    </source>
</evidence>
<reference evidence="2 3" key="1">
    <citation type="submission" date="2018-06" db="EMBL/GenBank/DDBJ databases">
        <title>A transcriptomic atlas of mushroom development highlights an independent origin of complex multicellularity.</title>
        <authorList>
            <consortium name="DOE Joint Genome Institute"/>
            <person name="Krizsan K."/>
            <person name="Almasi E."/>
            <person name="Merenyi Z."/>
            <person name="Sahu N."/>
            <person name="Viragh M."/>
            <person name="Koszo T."/>
            <person name="Mondo S."/>
            <person name="Kiss B."/>
            <person name="Balint B."/>
            <person name="Kues U."/>
            <person name="Barry K."/>
            <person name="Hegedus J.C."/>
            <person name="Henrissat B."/>
            <person name="Johnson J."/>
            <person name="Lipzen A."/>
            <person name="Ohm R."/>
            <person name="Nagy I."/>
            <person name="Pangilinan J."/>
            <person name="Yan J."/>
            <person name="Xiong Y."/>
            <person name="Grigoriev I.V."/>
            <person name="Hibbett D.S."/>
            <person name="Nagy L.G."/>
        </authorList>
    </citation>
    <scope>NUCLEOTIDE SEQUENCE [LARGE SCALE GENOMIC DNA]</scope>
    <source>
        <strain evidence="2 3">SZMC22713</strain>
    </source>
</reference>
<dbReference type="GO" id="GO:0005524">
    <property type="term" value="F:ATP binding"/>
    <property type="evidence" value="ECO:0007669"/>
    <property type="project" value="InterPro"/>
</dbReference>
<dbReference type="InterPro" id="IPR000719">
    <property type="entry name" value="Prot_kinase_dom"/>
</dbReference>
<protein>
    <submittedName>
        <fullName evidence="2">Kinase-like protein</fullName>
    </submittedName>
</protein>
<sequence>MLWDGLCHPNILPMLGIANNLGLASYMVSPWVKYGNAKEYLQSAKDPDVLQLLLGIARGVEYIHNQQPAIVHGDLKLANILITQSGRPLISDFGSSQLWRGDDDIHFVEGMGTTRWMSPEYIISGRPTIYSDMYAFGMVILEVISGDIPFCDVKRDSEVALKVMKGERPERPKKTEGNGIIDNLWPISERCWDHCSKLRPTTHDLVQELHLFVRPV</sequence>
<dbReference type="InterPro" id="IPR051681">
    <property type="entry name" value="Ser/Thr_Kinases-Pseudokinases"/>
</dbReference>